<dbReference type="InterPro" id="IPR005064">
    <property type="entry name" value="BUG"/>
</dbReference>
<sequence length="333" mass="35605">MNMSIRLWSAALALLCACASHAQTQAQAQTQPPAQAWPARAVRIVVPFAAGGPADNYARFIAQRLQESLGQSFVIDNKPGGGSVLGTDIVAKSPADGYTLLLMSNTHTVNETLMAAKPFVLMRDFVGIAPINYSDLVLVAHPSVPANNLKDLLRLAKERPGKLNYASSGPGTPYHMAGELFKSMAGVYLVHIPYRGSSGARTDVMGGQVDLMFDAVTTMAEVVRAGKVKAIATTGLQRSNVLPDVPTVHESGVPNYEATIWLGLMAPKGTPPAIVARLNEAVSKIASQPDVKQQWGKQGATPMVMSPTVFEKYLQDDIAKWSRVIKTANIKAE</sequence>
<reference evidence="3 4" key="1">
    <citation type="submission" date="2019-11" db="EMBL/GenBank/DDBJ databases">
        <title>Caenimonas koreensis gen. nov., sp. nov., isolated from activated sludge.</title>
        <authorList>
            <person name="Seung H.R."/>
        </authorList>
    </citation>
    <scope>NUCLEOTIDE SEQUENCE [LARGE SCALE GENOMIC DNA]</scope>
    <source>
        <strain evidence="3 4">EMB320</strain>
    </source>
</reference>
<dbReference type="Proteomes" id="UP000487350">
    <property type="component" value="Unassembled WGS sequence"/>
</dbReference>
<dbReference type="Gene3D" id="3.40.190.10">
    <property type="entry name" value="Periplasmic binding protein-like II"/>
    <property type="match status" value="1"/>
</dbReference>
<feature type="chain" id="PRO_5032579049" evidence="2">
    <location>
        <begin position="23"/>
        <end position="333"/>
    </location>
</feature>
<protein>
    <submittedName>
        <fullName evidence="3">Tripartite tricarboxylate transporter substrate binding protein</fullName>
    </submittedName>
</protein>
<feature type="signal peptide" evidence="2">
    <location>
        <begin position="1"/>
        <end position="22"/>
    </location>
</feature>
<evidence type="ECO:0000313" key="3">
    <source>
        <dbReference type="EMBL" id="MRD48837.1"/>
    </source>
</evidence>
<keyword evidence="2" id="KW-0732">Signal</keyword>
<dbReference type="PANTHER" id="PTHR42928">
    <property type="entry name" value="TRICARBOXYLATE-BINDING PROTEIN"/>
    <property type="match status" value="1"/>
</dbReference>
<dbReference type="OrthoDB" id="8678477at2"/>
<evidence type="ECO:0000256" key="1">
    <source>
        <dbReference type="ARBA" id="ARBA00006987"/>
    </source>
</evidence>
<name>A0A844BBM2_9BURK</name>
<evidence type="ECO:0000313" key="4">
    <source>
        <dbReference type="Proteomes" id="UP000487350"/>
    </source>
</evidence>
<comment type="caution">
    <text evidence="3">The sequence shown here is derived from an EMBL/GenBank/DDBJ whole genome shotgun (WGS) entry which is preliminary data.</text>
</comment>
<dbReference type="InterPro" id="IPR042100">
    <property type="entry name" value="Bug_dom1"/>
</dbReference>
<dbReference type="AlphaFoldDB" id="A0A844BBM2"/>
<dbReference type="PIRSF" id="PIRSF017082">
    <property type="entry name" value="YflP"/>
    <property type="match status" value="1"/>
</dbReference>
<dbReference type="EMBL" id="WJBU01000016">
    <property type="protein sequence ID" value="MRD48837.1"/>
    <property type="molecule type" value="Genomic_DNA"/>
</dbReference>
<organism evidence="3 4">
    <name type="scientific">Caenimonas koreensis DSM 17982</name>
    <dbReference type="NCBI Taxonomy" id="1121255"/>
    <lineage>
        <taxon>Bacteria</taxon>
        <taxon>Pseudomonadati</taxon>
        <taxon>Pseudomonadota</taxon>
        <taxon>Betaproteobacteria</taxon>
        <taxon>Burkholderiales</taxon>
        <taxon>Comamonadaceae</taxon>
        <taxon>Caenimonas</taxon>
    </lineage>
</organism>
<gene>
    <name evidence="3" type="ORF">GHT07_16235</name>
</gene>
<dbReference type="SUPFAM" id="SSF53850">
    <property type="entry name" value="Periplasmic binding protein-like II"/>
    <property type="match status" value="1"/>
</dbReference>
<dbReference type="Gene3D" id="3.40.190.150">
    <property type="entry name" value="Bordetella uptake gene, domain 1"/>
    <property type="match status" value="1"/>
</dbReference>
<accession>A0A844BBM2</accession>
<keyword evidence="4" id="KW-1185">Reference proteome</keyword>
<dbReference type="CDD" id="cd13578">
    <property type="entry name" value="PBP2_Bug27"/>
    <property type="match status" value="1"/>
</dbReference>
<dbReference type="PANTHER" id="PTHR42928:SF5">
    <property type="entry name" value="BLR1237 PROTEIN"/>
    <property type="match status" value="1"/>
</dbReference>
<evidence type="ECO:0000256" key="2">
    <source>
        <dbReference type="SAM" id="SignalP"/>
    </source>
</evidence>
<dbReference type="PROSITE" id="PS51257">
    <property type="entry name" value="PROKAR_LIPOPROTEIN"/>
    <property type="match status" value="1"/>
</dbReference>
<proteinExistence type="inferred from homology"/>
<dbReference type="Pfam" id="PF03401">
    <property type="entry name" value="TctC"/>
    <property type="match status" value="1"/>
</dbReference>
<comment type="similarity">
    <text evidence="1">Belongs to the UPF0065 (bug) family.</text>
</comment>